<name>A0A2P6QZD9_ROSCH</name>
<evidence type="ECO:0000313" key="1">
    <source>
        <dbReference type="EMBL" id="PRQ39552.1"/>
    </source>
</evidence>
<keyword evidence="2" id="KW-1185">Reference proteome</keyword>
<accession>A0A2P6QZD9</accession>
<organism evidence="1 2">
    <name type="scientific">Rosa chinensis</name>
    <name type="common">China rose</name>
    <dbReference type="NCBI Taxonomy" id="74649"/>
    <lineage>
        <taxon>Eukaryota</taxon>
        <taxon>Viridiplantae</taxon>
        <taxon>Streptophyta</taxon>
        <taxon>Embryophyta</taxon>
        <taxon>Tracheophyta</taxon>
        <taxon>Spermatophyta</taxon>
        <taxon>Magnoliopsida</taxon>
        <taxon>eudicotyledons</taxon>
        <taxon>Gunneridae</taxon>
        <taxon>Pentapetalae</taxon>
        <taxon>rosids</taxon>
        <taxon>fabids</taxon>
        <taxon>Rosales</taxon>
        <taxon>Rosaceae</taxon>
        <taxon>Rosoideae</taxon>
        <taxon>Rosoideae incertae sedis</taxon>
        <taxon>Rosa</taxon>
    </lineage>
</organism>
<sequence>MVLRRSATIYTMNRSTLNPLSSTDVPWVMDHPYSERVERIEARKLRVFWRIFDIFRQLRLNLMVLEVRKCILSSSSTSGYNWFSILIEF</sequence>
<protein>
    <submittedName>
        <fullName evidence="1">Uncharacterized protein</fullName>
    </submittedName>
</protein>
<dbReference type="Gramene" id="PRQ39552">
    <property type="protein sequence ID" value="PRQ39552"/>
    <property type="gene ID" value="RchiOBHm_Chr4g0426471"/>
</dbReference>
<evidence type="ECO:0000313" key="2">
    <source>
        <dbReference type="Proteomes" id="UP000238479"/>
    </source>
</evidence>
<reference evidence="1 2" key="1">
    <citation type="journal article" date="2018" name="Nat. Genet.">
        <title>The Rosa genome provides new insights in the design of modern roses.</title>
        <authorList>
            <person name="Bendahmane M."/>
        </authorList>
    </citation>
    <scope>NUCLEOTIDE SEQUENCE [LARGE SCALE GENOMIC DNA]</scope>
    <source>
        <strain evidence="2">cv. Old Blush</strain>
    </source>
</reference>
<comment type="caution">
    <text evidence="1">The sequence shown here is derived from an EMBL/GenBank/DDBJ whole genome shotgun (WGS) entry which is preliminary data.</text>
</comment>
<dbReference type="AlphaFoldDB" id="A0A2P6QZD9"/>
<dbReference type="EMBL" id="PDCK01000042">
    <property type="protein sequence ID" value="PRQ39552.1"/>
    <property type="molecule type" value="Genomic_DNA"/>
</dbReference>
<gene>
    <name evidence="1" type="ORF">RchiOBHm_Chr4g0426471</name>
</gene>
<proteinExistence type="predicted"/>
<dbReference type="Proteomes" id="UP000238479">
    <property type="component" value="Chromosome 4"/>
</dbReference>